<accession>A0A0W0EXV4</accession>
<evidence type="ECO:0000256" key="1">
    <source>
        <dbReference type="SAM" id="MobiDB-lite"/>
    </source>
</evidence>
<dbReference type="Proteomes" id="UP000054988">
    <property type="component" value="Unassembled WGS sequence"/>
</dbReference>
<organism evidence="2 3">
    <name type="scientific">Moniliophthora roreri</name>
    <name type="common">Frosty pod rot fungus</name>
    <name type="synonym">Monilia roreri</name>
    <dbReference type="NCBI Taxonomy" id="221103"/>
    <lineage>
        <taxon>Eukaryota</taxon>
        <taxon>Fungi</taxon>
        <taxon>Dikarya</taxon>
        <taxon>Basidiomycota</taxon>
        <taxon>Agaricomycotina</taxon>
        <taxon>Agaricomycetes</taxon>
        <taxon>Agaricomycetidae</taxon>
        <taxon>Agaricales</taxon>
        <taxon>Marasmiineae</taxon>
        <taxon>Marasmiaceae</taxon>
        <taxon>Moniliophthora</taxon>
    </lineage>
</organism>
<feature type="region of interest" description="Disordered" evidence="1">
    <location>
        <begin position="30"/>
        <end position="89"/>
    </location>
</feature>
<evidence type="ECO:0000313" key="3">
    <source>
        <dbReference type="Proteomes" id="UP000054988"/>
    </source>
</evidence>
<evidence type="ECO:0000313" key="2">
    <source>
        <dbReference type="EMBL" id="KTB28910.1"/>
    </source>
</evidence>
<name>A0A0W0EXV4_MONRR</name>
<proteinExistence type="predicted"/>
<sequence>MWRMIWTENKLQMLNLFDDDFKANVKKFPAPTISNPPQPTSASLPNAIPTITTTTAPHTTPACCKPKHTKSKSLGAHSNPYSTATPPGPSTFMNLDSDIVQFAVVSTMRHTMWKEHTIKQAQAKKAAEEDKKGQ</sequence>
<dbReference type="AlphaFoldDB" id="A0A0W0EXV4"/>
<dbReference type="EMBL" id="LATX01002461">
    <property type="protein sequence ID" value="KTB28910.1"/>
    <property type="molecule type" value="Genomic_DNA"/>
</dbReference>
<reference evidence="2 3" key="1">
    <citation type="submission" date="2015-12" db="EMBL/GenBank/DDBJ databases">
        <title>Draft genome sequence of Moniliophthora roreri, the causal agent of frosty pod rot of cacao.</title>
        <authorList>
            <person name="Aime M.C."/>
            <person name="Diaz-Valderrama J.R."/>
            <person name="Kijpornyongpan T."/>
            <person name="Phillips-Mora W."/>
        </authorList>
    </citation>
    <scope>NUCLEOTIDE SEQUENCE [LARGE SCALE GENOMIC DNA]</scope>
    <source>
        <strain evidence="2 3">MCA 2952</strain>
    </source>
</reference>
<comment type="caution">
    <text evidence="2">The sequence shown here is derived from an EMBL/GenBank/DDBJ whole genome shotgun (WGS) entry which is preliminary data.</text>
</comment>
<feature type="compositionally biased region" description="Low complexity" evidence="1">
    <location>
        <begin position="47"/>
        <end position="62"/>
    </location>
</feature>
<protein>
    <submittedName>
        <fullName evidence="2">Uncharacterized protein</fullName>
    </submittedName>
</protein>
<gene>
    <name evidence="2" type="ORF">WG66_18517</name>
</gene>